<feature type="region of interest" description="Disordered" evidence="2">
    <location>
        <begin position="519"/>
        <end position="543"/>
    </location>
</feature>
<evidence type="ECO:0000256" key="2">
    <source>
        <dbReference type="SAM" id="MobiDB-lite"/>
    </source>
</evidence>
<keyword evidence="1" id="KW-0175">Coiled coil</keyword>
<evidence type="ECO:0000313" key="4">
    <source>
        <dbReference type="Proteomes" id="UP000277145"/>
    </source>
</evidence>
<proteinExistence type="predicted"/>
<sequence>MWNCNLSTEWINNTLDQLAKDPQLLYSHDISLFDSWVTFVQSRIVKKEEFKASVFLLACIGYFVFYDLNDQKICLPADLTQRQPNIRFRRPLNALDVLEIKKRFNSILIELTQKLSKYCDLQEQKTAFSWFEFLEGLQRQAKFDRYIRRYRMVQVESTGEKPRVRPGQQEAIGSIALIPREFIQYIFYDHYGIEPQIIKDDLIMVNRCTADEAVQKLGIEKHNLIKNCLDDGIGVYVNSSQYQLHRMSGSIQKEIIDARVDYTYLYPYRGLVRLRRSEVERLYDASITVNGKQYCHVWLQHALAELIQGYAWCIELRGTQQITIDDLWFIDDEISVCLRKSVPVPTEVLGVQTTTSINTTPLTDDRTGSLKTDPQLVFSKKGDLYEITYLDKTIQLSSSIGLDRLAYLVQHPNTKMSSLELAQRCNKSNECSQVNQHYEYNEDLEDEGIGSDAFFSDDPINDSQAQINYKNKETQLINEINALKEKQDDATDKGDLLQAEAFKEQQLEKTSELIQLQKFTKKDKDNKGKSRRHKTDAEKARSAVQQSIKVAMDKITQKHLELGTYLSNTIETGSQCLYLLQTS</sequence>
<comment type="caution">
    <text evidence="3">The sequence shown here is derived from an EMBL/GenBank/DDBJ whole genome shotgun (WGS) entry which is preliminary data.</text>
</comment>
<gene>
    <name evidence="3" type="ORF">D1H98_09470</name>
</gene>
<protein>
    <submittedName>
        <fullName evidence="3">Uncharacterized protein</fullName>
    </submittedName>
</protein>
<dbReference type="AlphaFoldDB" id="A0A3A6VE59"/>
<evidence type="ECO:0000256" key="1">
    <source>
        <dbReference type="SAM" id="Coils"/>
    </source>
</evidence>
<dbReference type="Proteomes" id="UP000277145">
    <property type="component" value="Unassembled WGS sequence"/>
</dbReference>
<feature type="coiled-coil region" evidence="1">
    <location>
        <begin position="473"/>
        <end position="500"/>
    </location>
</feature>
<dbReference type="EMBL" id="QWDR01000001">
    <property type="protein sequence ID" value="RJY34970.1"/>
    <property type="molecule type" value="Genomic_DNA"/>
</dbReference>
<evidence type="ECO:0000313" key="3">
    <source>
        <dbReference type="EMBL" id="RJY34970.1"/>
    </source>
</evidence>
<reference evidence="3 4" key="1">
    <citation type="submission" date="2018-08" db="EMBL/GenBank/DDBJ databases">
        <title>Genome Sequences of Legionella pneumophila subsp. pneumophila Isolates, Recovered from a Drinking Water System in a Large Builging.</title>
        <authorList>
            <person name="Gomez-Alvarez V."/>
            <person name="Boczek L."/>
            <person name="King D."/>
            <person name="Pemberton A."/>
            <person name="Pfaller S."/>
            <person name="Rodgers M."/>
            <person name="Santodomingo J."/>
            <person name="Revetta R."/>
        </authorList>
    </citation>
    <scope>NUCLEOTIDE SEQUENCE [LARGE SCALE GENOMIC DNA]</scope>
    <source>
        <strain evidence="3 4">L01C.1</strain>
    </source>
</reference>
<organism evidence="3 4">
    <name type="scientific">Legionella pneumophila subsp. pneumophila</name>
    <dbReference type="NCBI Taxonomy" id="91891"/>
    <lineage>
        <taxon>Bacteria</taxon>
        <taxon>Pseudomonadati</taxon>
        <taxon>Pseudomonadota</taxon>
        <taxon>Gammaproteobacteria</taxon>
        <taxon>Legionellales</taxon>
        <taxon>Legionellaceae</taxon>
        <taxon>Legionella</taxon>
    </lineage>
</organism>
<accession>A0A3A6VE59</accession>
<name>A0A3A6VE59_LEGPN</name>
<dbReference type="RefSeq" id="WP_015961333.1">
    <property type="nucleotide sequence ID" value="NZ_CP021281.1"/>
</dbReference>